<proteinExistence type="predicted"/>
<sequence length="274" mass="29725">MRKSFGIICFKNMKSRESQKKPTVIITDGFSQKLRKHRWEEYEGELKHWEEVRGKAIAKFKEECAYWDKRKREYESSDLKASIQASGRNIVKTALSGGTLVVDIQPRSDKQQFRIKVPPGLKEGDLIPVSANGKVLQIAVPAGVKPGEEIQFEIPKAQEPKRAEVVEYPPPPVTDLDSILEAPTTGTPVTVDNHFNSNQKNTASSVPPPAIGSNVTPPAAIRGSSQAPPPAIGTANANGPRPAIPPPAIGGSSTNLNAKKSSQKLVKPGSFDFS</sequence>
<feature type="compositionally biased region" description="Polar residues" evidence="1">
    <location>
        <begin position="252"/>
        <end position="264"/>
    </location>
</feature>
<dbReference type="EMBL" id="HBIN01003408">
    <property type="protein sequence ID" value="CAE0432005.1"/>
    <property type="molecule type" value="Transcribed_RNA"/>
</dbReference>
<gene>
    <name evidence="2" type="ORF">ASTO00021_LOCUS2338</name>
</gene>
<feature type="region of interest" description="Disordered" evidence="1">
    <location>
        <begin position="175"/>
        <end position="274"/>
    </location>
</feature>
<name>A0A7S3PAU2_9STRA</name>
<evidence type="ECO:0000256" key="1">
    <source>
        <dbReference type="SAM" id="MobiDB-lite"/>
    </source>
</evidence>
<reference evidence="2" key="1">
    <citation type="submission" date="2021-01" db="EMBL/GenBank/DDBJ databases">
        <authorList>
            <person name="Corre E."/>
            <person name="Pelletier E."/>
            <person name="Niang G."/>
            <person name="Scheremetjew M."/>
            <person name="Finn R."/>
            <person name="Kale V."/>
            <person name="Holt S."/>
            <person name="Cochrane G."/>
            <person name="Meng A."/>
            <person name="Brown T."/>
            <person name="Cohen L."/>
        </authorList>
    </citation>
    <scope>NUCLEOTIDE SEQUENCE</scope>
    <source>
        <strain evidence="2">GSBS06</strain>
    </source>
</reference>
<organism evidence="2">
    <name type="scientific">Aplanochytrium stocchinoi</name>
    <dbReference type="NCBI Taxonomy" id="215587"/>
    <lineage>
        <taxon>Eukaryota</taxon>
        <taxon>Sar</taxon>
        <taxon>Stramenopiles</taxon>
        <taxon>Bigyra</taxon>
        <taxon>Labyrinthulomycetes</taxon>
        <taxon>Thraustochytrida</taxon>
        <taxon>Thraustochytriidae</taxon>
        <taxon>Aplanochytrium</taxon>
    </lineage>
</organism>
<accession>A0A7S3PAU2</accession>
<dbReference type="AlphaFoldDB" id="A0A7S3PAU2"/>
<evidence type="ECO:0000313" key="2">
    <source>
        <dbReference type="EMBL" id="CAE0432005.1"/>
    </source>
</evidence>
<feature type="compositionally biased region" description="Polar residues" evidence="1">
    <location>
        <begin position="184"/>
        <end position="205"/>
    </location>
</feature>
<protein>
    <submittedName>
        <fullName evidence="2">Uncharacterized protein</fullName>
    </submittedName>
</protein>